<protein>
    <recommendedName>
        <fullName evidence="8">Mg2+ transporter protein</fullName>
    </recommendedName>
</protein>
<dbReference type="SUPFAM" id="SSF144083">
    <property type="entry name" value="Magnesium transport protein CorA, transmembrane region"/>
    <property type="match status" value="1"/>
</dbReference>
<dbReference type="AlphaFoldDB" id="A0A9P4YED8"/>
<accession>A0A9P4YED8</accession>
<sequence>RRSLTEAFSIPELWWSAYRRNLNGYFGCEVTQDANAVDTWALFEVKMINGSLDYKWLKIDIFTRWLRSAGHTVILLFDIQQAVLDQLLLLIGSIGAGCLDDPFWAYSPVLEAVLGLEDSAVWAVRDQVRAIEKDVLSRGAPPRPAYRHLHDLARHAIHATEALEVVNQTVDHILARHTEYARPGPRCPTAVSGLHSRLQYGKTVLSSLRHRSISNEKRLQNEIQLAFNTVAQYDAGTSVEISRAAQVDSAAMRTISVVTLALLPPTFVSAIFSMSFFDYEAGGDWTVSEKFWIYWAFAIPTTFVALAMWHYWDKV</sequence>
<dbReference type="OrthoDB" id="5207033at2759"/>
<feature type="non-terminal residue" evidence="6">
    <location>
        <position position="1"/>
    </location>
</feature>
<feature type="transmembrane region" description="Helical" evidence="5">
    <location>
        <begin position="250"/>
        <end position="272"/>
    </location>
</feature>
<evidence type="ECO:0000313" key="7">
    <source>
        <dbReference type="Proteomes" id="UP000803844"/>
    </source>
</evidence>
<evidence type="ECO:0000313" key="6">
    <source>
        <dbReference type="EMBL" id="KAF3771368.1"/>
    </source>
</evidence>
<dbReference type="GO" id="GO:0016020">
    <property type="term" value="C:membrane"/>
    <property type="evidence" value="ECO:0007669"/>
    <property type="project" value="UniProtKB-SubCell"/>
</dbReference>
<dbReference type="Proteomes" id="UP000803844">
    <property type="component" value="Unassembled WGS sequence"/>
</dbReference>
<comment type="subcellular location">
    <subcellularLocation>
        <location evidence="1">Membrane</location>
        <topology evidence="1">Multi-pass membrane protein</topology>
    </subcellularLocation>
</comment>
<keyword evidence="3 5" id="KW-1133">Transmembrane helix</keyword>
<dbReference type="GeneID" id="63832974"/>
<evidence type="ECO:0000256" key="2">
    <source>
        <dbReference type="ARBA" id="ARBA00022692"/>
    </source>
</evidence>
<feature type="transmembrane region" description="Helical" evidence="5">
    <location>
        <begin position="292"/>
        <end position="312"/>
    </location>
</feature>
<proteinExistence type="predicted"/>
<dbReference type="InterPro" id="IPR045863">
    <property type="entry name" value="CorA_TM1_TM2"/>
</dbReference>
<feature type="non-terminal residue" evidence="6">
    <location>
        <position position="315"/>
    </location>
</feature>
<evidence type="ECO:0000256" key="5">
    <source>
        <dbReference type="SAM" id="Phobius"/>
    </source>
</evidence>
<evidence type="ECO:0000256" key="1">
    <source>
        <dbReference type="ARBA" id="ARBA00004141"/>
    </source>
</evidence>
<dbReference type="EMBL" id="MU032344">
    <property type="protein sequence ID" value="KAF3771368.1"/>
    <property type="molecule type" value="Genomic_DNA"/>
</dbReference>
<keyword evidence="7" id="KW-1185">Reference proteome</keyword>
<comment type="caution">
    <text evidence="6">The sequence shown here is derived from an EMBL/GenBank/DDBJ whole genome shotgun (WGS) entry which is preliminary data.</text>
</comment>
<keyword evidence="2 5" id="KW-0812">Transmembrane</keyword>
<name>A0A9P4YED8_CRYP1</name>
<dbReference type="RefSeq" id="XP_040782329.1">
    <property type="nucleotide sequence ID" value="XM_040915845.1"/>
</dbReference>
<keyword evidence="4 5" id="KW-0472">Membrane</keyword>
<evidence type="ECO:0008006" key="8">
    <source>
        <dbReference type="Google" id="ProtNLM"/>
    </source>
</evidence>
<evidence type="ECO:0000256" key="4">
    <source>
        <dbReference type="ARBA" id="ARBA00023136"/>
    </source>
</evidence>
<dbReference type="Gene3D" id="1.20.58.340">
    <property type="entry name" value="Magnesium transport protein CorA, transmembrane region"/>
    <property type="match status" value="1"/>
</dbReference>
<evidence type="ECO:0000256" key="3">
    <source>
        <dbReference type="ARBA" id="ARBA00022989"/>
    </source>
</evidence>
<reference evidence="6" key="1">
    <citation type="journal article" date="2020" name="Phytopathology">
        <title>Genome sequence of the chestnut blight fungus Cryphonectria parasitica EP155: A fundamental resource for an archetypical invasive plant pathogen.</title>
        <authorList>
            <person name="Crouch J.A."/>
            <person name="Dawe A."/>
            <person name="Aerts A."/>
            <person name="Barry K."/>
            <person name="Churchill A.C.L."/>
            <person name="Grimwood J."/>
            <person name="Hillman B."/>
            <person name="Milgroom M.G."/>
            <person name="Pangilinan J."/>
            <person name="Smith M."/>
            <person name="Salamov A."/>
            <person name="Schmutz J."/>
            <person name="Yadav J."/>
            <person name="Grigoriev I.V."/>
            <person name="Nuss D."/>
        </authorList>
    </citation>
    <scope>NUCLEOTIDE SEQUENCE</scope>
    <source>
        <strain evidence="6">EP155</strain>
    </source>
</reference>
<organism evidence="6 7">
    <name type="scientific">Cryphonectria parasitica (strain ATCC 38755 / EP155)</name>
    <dbReference type="NCBI Taxonomy" id="660469"/>
    <lineage>
        <taxon>Eukaryota</taxon>
        <taxon>Fungi</taxon>
        <taxon>Dikarya</taxon>
        <taxon>Ascomycota</taxon>
        <taxon>Pezizomycotina</taxon>
        <taxon>Sordariomycetes</taxon>
        <taxon>Sordariomycetidae</taxon>
        <taxon>Diaporthales</taxon>
        <taxon>Cryphonectriaceae</taxon>
        <taxon>Cryphonectria-Endothia species complex</taxon>
        <taxon>Cryphonectria</taxon>
    </lineage>
</organism>
<gene>
    <name evidence="6" type="ORF">M406DRAFT_230562</name>
</gene>